<dbReference type="EMBL" id="ATBP01000597">
    <property type="protein sequence ID" value="ETR69628.1"/>
    <property type="molecule type" value="Genomic_DNA"/>
</dbReference>
<dbReference type="AlphaFoldDB" id="A0A1V1P4A2"/>
<evidence type="ECO:0008006" key="3">
    <source>
        <dbReference type="Google" id="ProtNLM"/>
    </source>
</evidence>
<organism evidence="1 2">
    <name type="scientific">Candidatus Magnetoglobus multicellularis str. Araruama</name>
    <dbReference type="NCBI Taxonomy" id="890399"/>
    <lineage>
        <taxon>Bacteria</taxon>
        <taxon>Pseudomonadati</taxon>
        <taxon>Thermodesulfobacteriota</taxon>
        <taxon>Desulfobacteria</taxon>
        <taxon>Desulfobacterales</taxon>
        <taxon>Desulfobacteraceae</taxon>
        <taxon>Candidatus Magnetoglobus</taxon>
    </lineage>
</organism>
<evidence type="ECO:0000313" key="2">
    <source>
        <dbReference type="Proteomes" id="UP000189670"/>
    </source>
</evidence>
<comment type="caution">
    <text evidence="1">The sequence shown here is derived from an EMBL/GenBank/DDBJ whole genome shotgun (WGS) entry which is preliminary data.</text>
</comment>
<dbReference type="InterPro" id="IPR013320">
    <property type="entry name" value="ConA-like_dom_sf"/>
</dbReference>
<accession>A0A1V1P4A2</accession>
<protein>
    <recommendedName>
        <fullName evidence="3">LamG-like jellyroll fold domain-containing protein</fullName>
    </recommendedName>
</protein>
<gene>
    <name evidence="1" type="ORF">OMM_03810</name>
</gene>
<name>A0A1V1P4A2_9BACT</name>
<dbReference type="Pfam" id="PF13385">
    <property type="entry name" value="Laminin_G_3"/>
    <property type="match status" value="2"/>
</dbReference>
<reference evidence="2" key="1">
    <citation type="submission" date="2012-11" db="EMBL/GenBank/DDBJ databases">
        <authorList>
            <person name="Lucero-Rivera Y.E."/>
            <person name="Tovar-Ramirez D."/>
        </authorList>
    </citation>
    <scope>NUCLEOTIDE SEQUENCE [LARGE SCALE GENOMIC DNA]</scope>
    <source>
        <strain evidence="2">Araruama</strain>
    </source>
</reference>
<evidence type="ECO:0000313" key="1">
    <source>
        <dbReference type="EMBL" id="ETR69628.1"/>
    </source>
</evidence>
<proteinExistence type="predicted"/>
<sequence>MINKLVSTGYYWRTNYHAQMVNYNTSGWLVIGRGFTANHFQGKIKDLKLSIAGGNIGTWDFTDGNQSNTAKDSNYRGNHMTLRNFDTKNCWFINPDLTKSYEFDQIQERQTVPKFKMTGNAKVTYDWGRQHAVIVNTLPDDLNKLVTVKNVYDDTQDSNSGAGKYWYHHGSNVSIKALEDSCQKLSGYRDNVADPTKMIRKNEKIVDELTEPENLSWVYSPYLFEETVAIGSPIVLSNLPPALLQKMDLSQKPKYISTEVSEQDMCYWNGTDMRMYPLKAGAMFDLEYNLNDSVCIGIKVIVRVKTIWPDTPHIIHIAKTPPVNLDPKEDDDVAFIDIKHVEADGTVASNKFSAEEKGRSVLHFMRNYIDNTLPKEISVSFDGNGYIETEPLGLPDNFTIEFYAKRHRLNDLNAIIGQGKSSPGEGLSIGFTDENHLFFDIYGNSLKSTGAPEDQNWHHWACVYETDVSNISTPADRSEYISTNSFTCDNTSSNYQCRWKDDRCFTEEFIGDYDVKDDIRYWNPLAKVKRRCGVNIKYSRKIYCDGELVASAESDMSYIGQGKLRIGKTGEGYIQTLGFKGQVDEVRIWSEAKTQSQITANMSKSLSGNESNLLAYFPMDRIGSSF</sequence>
<dbReference type="Gene3D" id="2.60.120.200">
    <property type="match status" value="2"/>
</dbReference>
<dbReference type="Proteomes" id="UP000189670">
    <property type="component" value="Unassembled WGS sequence"/>
</dbReference>
<dbReference type="SUPFAM" id="SSF49899">
    <property type="entry name" value="Concanavalin A-like lectins/glucanases"/>
    <property type="match status" value="2"/>
</dbReference>